<proteinExistence type="predicted"/>
<name>X0UGT1_9ZZZZ</name>
<protein>
    <submittedName>
        <fullName evidence="2">Uncharacterized protein</fullName>
    </submittedName>
</protein>
<dbReference type="EMBL" id="BARS01028816">
    <property type="protein sequence ID" value="GAF99602.1"/>
    <property type="molecule type" value="Genomic_DNA"/>
</dbReference>
<comment type="caution">
    <text evidence="2">The sequence shown here is derived from an EMBL/GenBank/DDBJ whole genome shotgun (WGS) entry which is preliminary data.</text>
</comment>
<feature type="transmembrane region" description="Helical" evidence="1">
    <location>
        <begin position="7"/>
        <end position="26"/>
    </location>
</feature>
<gene>
    <name evidence="2" type="ORF">S01H1_45127</name>
</gene>
<organism evidence="2">
    <name type="scientific">marine sediment metagenome</name>
    <dbReference type="NCBI Taxonomy" id="412755"/>
    <lineage>
        <taxon>unclassified sequences</taxon>
        <taxon>metagenomes</taxon>
        <taxon>ecological metagenomes</taxon>
    </lineage>
</organism>
<keyword evidence="1" id="KW-0812">Transmembrane</keyword>
<accession>X0UGT1</accession>
<evidence type="ECO:0000313" key="2">
    <source>
        <dbReference type="EMBL" id="GAF99602.1"/>
    </source>
</evidence>
<evidence type="ECO:0000256" key="1">
    <source>
        <dbReference type="SAM" id="Phobius"/>
    </source>
</evidence>
<reference evidence="2" key="1">
    <citation type="journal article" date="2014" name="Front. Microbiol.">
        <title>High frequency of phylogenetically diverse reductive dehalogenase-homologous genes in deep subseafloor sedimentary metagenomes.</title>
        <authorList>
            <person name="Kawai M."/>
            <person name="Futagami T."/>
            <person name="Toyoda A."/>
            <person name="Takaki Y."/>
            <person name="Nishi S."/>
            <person name="Hori S."/>
            <person name="Arai W."/>
            <person name="Tsubouchi T."/>
            <person name="Morono Y."/>
            <person name="Uchiyama I."/>
            <person name="Ito T."/>
            <person name="Fujiyama A."/>
            <person name="Inagaki F."/>
            <person name="Takami H."/>
        </authorList>
    </citation>
    <scope>NUCLEOTIDE SEQUENCE</scope>
    <source>
        <strain evidence="2">Expedition CK06-06</strain>
    </source>
</reference>
<keyword evidence="1" id="KW-0472">Membrane</keyword>
<dbReference type="AlphaFoldDB" id="X0UGT1"/>
<feature type="non-terminal residue" evidence="2">
    <location>
        <position position="40"/>
    </location>
</feature>
<sequence length="40" mass="4493">MLKYRLFFGTLMTVFFTAVVIFDGWMDGSLTASVADDRAV</sequence>
<keyword evidence="1" id="KW-1133">Transmembrane helix</keyword>